<feature type="domain" description="KIB1-4 beta-propeller" evidence="1">
    <location>
        <begin position="6"/>
        <end position="127"/>
    </location>
</feature>
<dbReference type="Pfam" id="PF03478">
    <property type="entry name" value="Beta-prop_KIB1-4"/>
    <property type="match status" value="1"/>
</dbReference>
<reference evidence="3" key="3">
    <citation type="submission" date="2015-04" db="UniProtKB">
        <authorList>
            <consortium name="EnsemblPlants"/>
        </authorList>
    </citation>
    <scope>IDENTIFICATION</scope>
    <source>
        <strain evidence="3">cv. Jemalong A17</strain>
    </source>
</reference>
<evidence type="ECO:0000313" key="3">
    <source>
        <dbReference type="EnsemblPlants" id="AES58689"/>
    </source>
</evidence>
<evidence type="ECO:0000313" key="2">
    <source>
        <dbReference type="EMBL" id="AES58689.1"/>
    </source>
</evidence>
<dbReference type="InterPro" id="IPR051304">
    <property type="entry name" value="SCF_F-box_domain"/>
</dbReference>
<sequence>MSVYLGDICVFKGRPYAVDKTGWTVGFGPEDDSTVRLVAESLVGGGDIKFLVESKGDLLLIDVYEHRFDDDRGCVRIDLFKLNAREKKWVKLANLGDTVLFLGLFWSFSASALDLCVHKGNCVIIMDNIFTRVRCKSSFLDWDDGRLLPLSDYPEYFELFCHLR</sequence>
<reference evidence="2 4" key="2">
    <citation type="journal article" date="2014" name="BMC Genomics">
        <title>An improved genome release (version Mt4.0) for the model legume Medicago truncatula.</title>
        <authorList>
            <person name="Tang H."/>
            <person name="Krishnakumar V."/>
            <person name="Bidwell S."/>
            <person name="Rosen B."/>
            <person name="Chan A."/>
            <person name="Zhou S."/>
            <person name="Gentzbittel L."/>
            <person name="Childs K.L."/>
            <person name="Yandell M."/>
            <person name="Gundlach H."/>
            <person name="Mayer K.F."/>
            <person name="Schwartz D.C."/>
            <person name="Town C.D."/>
        </authorList>
    </citation>
    <scope>GENOME REANNOTATION</scope>
    <source>
        <strain evidence="3 4">cv. Jemalong A17</strain>
    </source>
</reference>
<accession>G7I271</accession>
<reference evidence="2 4" key="1">
    <citation type="journal article" date="2011" name="Nature">
        <title>The Medicago genome provides insight into the evolution of rhizobial symbioses.</title>
        <authorList>
            <person name="Young N.D."/>
            <person name="Debelle F."/>
            <person name="Oldroyd G.E."/>
            <person name="Geurts R."/>
            <person name="Cannon S.B."/>
            <person name="Udvardi M.K."/>
            <person name="Benedito V.A."/>
            <person name="Mayer K.F."/>
            <person name="Gouzy J."/>
            <person name="Schoof H."/>
            <person name="Van de Peer Y."/>
            <person name="Proost S."/>
            <person name="Cook D.R."/>
            <person name="Meyers B.C."/>
            <person name="Spannagl M."/>
            <person name="Cheung F."/>
            <person name="De Mita S."/>
            <person name="Krishnakumar V."/>
            <person name="Gundlach H."/>
            <person name="Zhou S."/>
            <person name="Mudge J."/>
            <person name="Bharti A.K."/>
            <person name="Murray J.D."/>
            <person name="Naoumkina M.A."/>
            <person name="Rosen B."/>
            <person name="Silverstein K.A."/>
            <person name="Tang H."/>
            <person name="Rombauts S."/>
            <person name="Zhao P.X."/>
            <person name="Zhou P."/>
            <person name="Barbe V."/>
            <person name="Bardou P."/>
            <person name="Bechner M."/>
            <person name="Bellec A."/>
            <person name="Berger A."/>
            <person name="Berges H."/>
            <person name="Bidwell S."/>
            <person name="Bisseling T."/>
            <person name="Choisne N."/>
            <person name="Couloux A."/>
            <person name="Denny R."/>
            <person name="Deshpande S."/>
            <person name="Dai X."/>
            <person name="Doyle J.J."/>
            <person name="Dudez A.M."/>
            <person name="Farmer A.D."/>
            <person name="Fouteau S."/>
            <person name="Franken C."/>
            <person name="Gibelin C."/>
            <person name="Gish J."/>
            <person name="Goldstein S."/>
            <person name="Gonzalez A.J."/>
            <person name="Green P.J."/>
            <person name="Hallab A."/>
            <person name="Hartog M."/>
            <person name="Hua A."/>
            <person name="Humphray S.J."/>
            <person name="Jeong D.H."/>
            <person name="Jing Y."/>
            <person name="Jocker A."/>
            <person name="Kenton S.M."/>
            <person name="Kim D.J."/>
            <person name="Klee K."/>
            <person name="Lai H."/>
            <person name="Lang C."/>
            <person name="Lin S."/>
            <person name="Macmil S.L."/>
            <person name="Magdelenat G."/>
            <person name="Matthews L."/>
            <person name="McCorrison J."/>
            <person name="Monaghan E.L."/>
            <person name="Mun J.H."/>
            <person name="Najar F.Z."/>
            <person name="Nicholson C."/>
            <person name="Noirot C."/>
            <person name="O'Bleness M."/>
            <person name="Paule C.R."/>
            <person name="Poulain J."/>
            <person name="Prion F."/>
            <person name="Qin B."/>
            <person name="Qu C."/>
            <person name="Retzel E.F."/>
            <person name="Riddle C."/>
            <person name="Sallet E."/>
            <person name="Samain S."/>
            <person name="Samson N."/>
            <person name="Sanders I."/>
            <person name="Saurat O."/>
            <person name="Scarpelli C."/>
            <person name="Schiex T."/>
            <person name="Segurens B."/>
            <person name="Severin A.J."/>
            <person name="Sherrier D.J."/>
            <person name="Shi R."/>
            <person name="Sims S."/>
            <person name="Singer S.R."/>
            <person name="Sinharoy S."/>
            <person name="Sterck L."/>
            <person name="Viollet A."/>
            <person name="Wang B.B."/>
            <person name="Wang K."/>
            <person name="Wang M."/>
            <person name="Wang X."/>
            <person name="Warfsmann J."/>
            <person name="Weissenbach J."/>
            <person name="White D.D."/>
            <person name="White J.D."/>
            <person name="Wiley G.B."/>
            <person name="Wincker P."/>
            <person name="Xing Y."/>
            <person name="Yang L."/>
            <person name="Yao Z."/>
            <person name="Ying F."/>
            <person name="Zhai J."/>
            <person name="Zhou L."/>
            <person name="Zuber A."/>
            <person name="Denarie J."/>
            <person name="Dixon R.A."/>
            <person name="May G.D."/>
            <person name="Schwartz D.C."/>
            <person name="Rogers J."/>
            <person name="Quetier F."/>
            <person name="Town C.D."/>
            <person name="Roe B.A."/>
        </authorList>
    </citation>
    <scope>NUCLEOTIDE SEQUENCE [LARGE SCALE GENOMIC DNA]</scope>
    <source>
        <strain evidence="2">A17</strain>
        <strain evidence="3 4">cv. Jemalong A17</strain>
    </source>
</reference>
<protein>
    <submittedName>
        <fullName evidence="2">DUF295 family protein</fullName>
    </submittedName>
</protein>
<name>G7I271_MEDTR</name>
<proteinExistence type="predicted"/>
<dbReference type="HOGENOM" id="CLU_116472_0_0_1"/>
<dbReference type="PaxDb" id="3880-AES58689"/>
<dbReference type="EMBL" id="CM001217">
    <property type="protein sequence ID" value="AES58689.1"/>
    <property type="molecule type" value="Genomic_DNA"/>
</dbReference>
<gene>
    <name evidence="3" type="primary">11432254</name>
    <name evidence="2" type="ordered locus">MTR_1g007250</name>
</gene>
<dbReference type="PANTHER" id="PTHR47123:SF15">
    <property type="entry name" value="F-BOX PROTEIN SKIP23"/>
    <property type="match status" value="1"/>
</dbReference>
<dbReference type="EnsemblPlants" id="AES58689">
    <property type="protein sequence ID" value="AES58689"/>
    <property type="gene ID" value="MTR_1g007250"/>
</dbReference>
<dbReference type="PANTHER" id="PTHR47123">
    <property type="entry name" value="F-BOX PROTEIN SKIP23"/>
    <property type="match status" value="1"/>
</dbReference>
<dbReference type="Proteomes" id="UP000002051">
    <property type="component" value="Unassembled WGS sequence"/>
</dbReference>
<dbReference type="OrthoDB" id="599103at2759"/>
<dbReference type="InterPro" id="IPR005174">
    <property type="entry name" value="KIB1-4_b-propeller"/>
</dbReference>
<dbReference type="KEGG" id="mtr:11432254"/>
<evidence type="ECO:0000259" key="1">
    <source>
        <dbReference type="Pfam" id="PF03478"/>
    </source>
</evidence>
<keyword evidence="4" id="KW-1185">Reference proteome</keyword>
<evidence type="ECO:0000313" key="4">
    <source>
        <dbReference type="Proteomes" id="UP000002051"/>
    </source>
</evidence>
<organism evidence="2 4">
    <name type="scientific">Medicago truncatula</name>
    <name type="common">Barrel medic</name>
    <name type="synonym">Medicago tribuloides</name>
    <dbReference type="NCBI Taxonomy" id="3880"/>
    <lineage>
        <taxon>Eukaryota</taxon>
        <taxon>Viridiplantae</taxon>
        <taxon>Streptophyta</taxon>
        <taxon>Embryophyta</taxon>
        <taxon>Tracheophyta</taxon>
        <taxon>Spermatophyta</taxon>
        <taxon>Magnoliopsida</taxon>
        <taxon>eudicotyledons</taxon>
        <taxon>Gunneridae</taxon>
        <taxon>Pentapetalae</taxon>
        <taxon>rosids</taxon>
        <taxon>fabids</taxon>
        <taxon>Fabales</taxon>
        <taxon>Fabaceae</taxon>
        <taxon>Papilionoideae</taxon>
        <taxon>50 kb inversion clade</taxon>
        <taxon>NPAAA clade</taxon>
        <taxon>Hologalegina</taxon>
        <taxon>IRL clade</taxon>
        <taxon>Trifolieae</taxon>
        <taxon>Medicago</taxon>
    </lineage>
</organism>
<dbReference type="GO" id="GO:0016567">
    <property type="term" value="P:protein ubiquitination"/>
    <property type="evidence" value="ECO:0000318"/>
    <property type="project" value="GO_Central"/>
</dbReference>
<dbReference type="AlphaFoldDB" id="G7I271"/>